<evidence type="ECO:0000256" key="3">
    <source>
        <dbReference type="ARBA" id="ARBA00022640"/>
    </source>
</evidence>
<dbReference type="PANTHER" id="PTHR42960:SF1">
    <property type="entry name" value="YCF46 PROTEIN"/>
    <property type="match status" value="1"/>
</dbReference>
<comment type="subcellular location">
    <subcellularLocation>
        <location evidence="1">Plastid</location>
        <location evidence="1">Chloroplast</location>
    </subcellularLocation>
</comment>
<name>A0A6H1ZRG8_9ZZZZ</name>
<keyword evidence="5" id="KW-0067">ATP-binding</keyword>
<proteinExistence type="inferred from homology"/>
<keyword evidence="3" id="KW-0934">Plastid</keyword>
<evidence type="ECO:0000256" key="6">
    <source>
        <dbReference type="ARBA" id="ARBA00038088"/>
    </source>
</evidence>
<dbReference type="EMBL" id="MT144200">
    <property type="protein sequence ID" value="QJA50526.1"/>
    <property type="molecule type" value="Genomic_DNA"/>
</dbReference>
<dbReference type="Pfam" id="PF00004">
    <property type="entry name" value="AAA"/>
    <property type="match status" value="1"/>
</dbReference>
<evidence type="ECO:0000256" key="5">
    <source>
        <dbReference type="ARBA" id="ARBA00022840"/>
    </source>
</evidence>
<dbReference type="EMBL" id="MT141429">
    <property type="protein sequence ID" value="QJA61073.1"/>
    <property type="molecule type" value="Genomic_DNA"/>
</dbReference>
<evidence type="ECO:0000313" key="11">
    <source>
        <dbReference type="EMBL" id="QJA82008.1"/>
    </source>
</evidence>
<dbReference type="PANTHER" id="PTHR42960">
    <property type="entry name" value="YCF46 PROTEIN"/>
    <property type="match status" value="1"/>
</dbReference>
<evidence type="ECO:0000256" key="1">
    <source>
        <dbReference type="ARBA" id="ARBA00004229"/>
    </source>
</evidence>
<dbReference type="InterPro" id="IPR003959">
    <property type="entry name" value="ATPase_AAA_core"/>
</dbReference>
<dbReference type="AlphaFoldDB" id="A0A6H1ZRG8"/>
<accession>A0A6H1ZRG8</accession>
<reference evidence="9" key="1">
    <citation type="submission" date="2020-03" db="EMBL/GenBank/DDBJ databases">
        <title>The deep terrestrial virosphere.</title>
        <authorList>
            <person name="Holmfeldt K."/>
            <person name="Nilsson E."/>
            <person name="Simone D."/>
            <person name="Lopez-Fernandez M."/>
            <person name="Wu X."/>
            <person name="de Brujin I."/>
            <person name="Lundin D."/>
            <person name="Andersson A."/>
            <person name="Bertilsson S."/>
            <person name="Dopson M."/>
        </authorList>
    </citation>
    <scope>NUCLEOTIDE SEQUENCE</scope>
    <source>
        <strain evidence="11">MM415A00449</strain>
        <strain evidence="10">MM415B01001</strain>
        <strain evidence="9">TM448A01792</strain>
        <strain evidence="12">TM448B03899</strain>
    </source>
</reference>
<dbReference type="EMBL" id="MT145046">
    <property type="protein sequence ID" value="QJI02959.1"/>
    <property type="molecule type" value="Genomic_DNA"/>
</dbReference>
<dbReference type="EMBL" id="MT142477">
    <property type="protein sequence ID" value="QJA82008.1"/>
    <property type="molecule type" value="Genomic_DNA"/>
</dbReference>
<evidence type="ECO:0000256" key="7">
    <source>
        <dbReference type="ARBA" id="ARBA00040480"/>
    </source>
</evidence>
<dbReference type="CDD" id="cd19481">
    <property type="entry name" value="RecA-like_protease"/>
    <property type="match status" value="1"/>
</dbReference>
<dbReference type="Gene3D" id="3.40.50.300">
    <property type="entry name" value="P-loop containing nucleotide triphosphate hydrolases"/>
    <property type="match status" value="1"/>
</dbReference>
<protein>
    <recommendedName>
        <fullName evidence="7">Uncharacterized AAA domain-containing protein ycf46</fullName>
    </recommendedName>
</protein>
<sequence length="491" mass="53580">MENHHSARYPFLFVTSTEEDRIIRENRAKFDESVQFFSWDIAAGYQAMIRNGGGAWAWHSIDVPGFAPKGGNGKIVDPGMALEAAGVLPENSMIFMKDYHKYFEKITISRAALNLKPNLKLQAKTICFISAEKIIPPELANDITVIDYAYPDEAALLRIVGKMAEDNEMEVPENVDTIVNAMRGLTWEGAENALALSLVMKGGFDAPTVLDQKAAQLKASEVLEFGTFNEKLEDLFGLEKMKGYLKRSVGKPKARGILIYGVPGTGKSHTAKAVANEMGWPCLVLRISKDKYQGVAESRLRNAFKTIRAIGKCVVFIDEIEAIASGISSGGDSGTGQTLYKELLKEMEDSRGCGAYWIGTCNDLEPLINESGGAILRRFNGVFFADMPTEAEAKGIAGIWSKKEGVNIPKNFSLDGFSGADIAKLAETMATMECSAEEASEYVLPYGKAHSDKLEEIRAKARGVCIWASNTATIASIKESGRKVKKGRKAA</sequence>
<evidence type="ECO:0000259" key="8">
    <source>
        <dbReference type="SMART" id="SM00382"/>
    </source>
</evidence>
<evidence type="ECO:0000313" key="12">
    <source>
        <dbReference type="EMBL" id="QJI02959.1"/>
    </source>
</evidence>
<organism evidence="9">
    <name type="scientific">viral metagenome</name>
    <dbReference type="NCBI Taxonomy" id="1070528"/>
    <lineage>
        <taxon>unclassified sequences</taxon>
        <taxon>metagenomes</taxon>
        <taxon>organismal metagenomes</taxon>
    </lineage>
</organism>
<dbReference type="SUPFAM" id="SSF52540">
    <property type="entry name" value="P-loop containing nucleoside triphosphate hydrolases"/>
    <property type="match status" value="1"/>
</dbReference>
<dbReference type="SMART" id="SM00382">
    <property type="entry name" value="AAA"/>
    <property type="match status" value="1"/>
</dbReference>
<evidence type="ECO:0000313" key="9">
    <source>
        <dbReference type="EMBL" id="QJA50526.1"/>
    </source>
</evidence>
<keyword evidence="4" id="KW-0547">Nucleotide-binding</keyword>
<dbReference type="InterPro" id="IPR003593">
    <property type="entry name" value="AAA+_ATPase"/>
</dbReference>
<evidence type="ECO:0000256" key="4">
    <source>
        <dbReference type="ARBA" id="ARBA00022741"/>
    </source>
</evidence>
<dbReference type="InterPro" id="IPR052381">
    <property type="entry name" value="AAA_domain_protein"/>
</dbReference>
<dbReference type="GO" id="GO:0005524">
    <property type="term" value="F:ATP binding"/>
    <property type="evidence" value="ECO:0007669"/>
    <property type="project" value="UniProtKB-KW"/>
</dbReference>
<dbReference type="GO" id="GO:0016887">
    <property type="term" value="F:ATP hydrolysis activity"/>
    <property type="evidence" value="ECO:0007669"/>
    <property type="project" value="InterPro"/>
</dbReference>
<evidence type="ECO:0000256" key="2">
    <source>
        <dbReference type="ARBA" id="ARBA00022528"/>
    </source>
</evidence>
<comment type="similarity">
    <text evidence="6">Belongs to the AAA ATPase family. Highly divergent.</text>
</comment>
<keyword evidence="2" id="KW-0150">Chloroplast</keyword>
<feature type="domain" description="AAA+ ATPase" evidence="8">
    <location>
        <begin position="253"/>
        <end position="389"/>
    </location>
</feature>
<gene>
    <name evidence="11" type="ORF">MM415A00449_0005</name>
    <name evidence="10" type="ORF">MM415B01001_0038</name>
    <name evidence="9" type="ORF">TM448A01792_0018</name>
    <name evidence="12" type="ORF">TM448B03899_0002</name>
</gene>
<evidence type="ECO:0000313" key="10">
    <source>
        <dbReference type="EMBL" id="QJA61073.1"/>
    </source>
</evidence>
<dbReference type="GO" id="GO:0009507">
    <property type="term" value="C:chloroplast"/>
    <property type="evidence" value="ECO:0007669"/>
    <property type="project" value="UniProtKB-SubCell"/>
</dbReference>
<dbReference type="InterPro" id="IPR027417">
    <property type="entry name" value="P-loop_NTPase"/>
</dbReference>